<feature type="domain" description="DRBM" evidence="3">
    <location>
        <begin position="337"/>
        <end position="369"/>
    </location>
</feature>
<dbReference type="EMBL" id="CAJFCV020000006">
    <property type="protein sequence ID" value="CAG9130862.1"/>
    <property type="molecule type" value="Genomic_DNA"/>
</dbReference>
<dbReference type="InterPro" id="IPR040375">
    <property type="entry name" value="DGCR8"/>
</dbReference>
<proteinExistence type="predicted"/>
<dbReference type="GO" id="GO:0070877">
    <property type="term" value="C:microprocessor complex"/>
    <property type="evidence" value="ECO:0007669"/>
    <property type="project" value="InterPro"/>
</dbReference>
<dbReference type="GO" id="GO:0020037">
    <property type="term" value="F:heme binding"/>
    <property type="evidence" value="ECO:0007669"/>
    <property type="project" value="InterPro"/>
</dbReference>
<evidence type="ECO:0000313" key="6">
    <source>
        <dbReference type="Proteomes" id="UP000659654"/>
    </source>
</evidence>
<feature type="region of interest" description="Disordered" evidence="2">
    <location>
        <begin position="1"/>
        <end position="42"/>
    </location>
</feature>
<feature type="compositionally biased region" description="Polar residues" evidence="2">
    <location>
        <begin position="8"/>
        <end position="18"/>
    </location>
</feature>
<dbReference type="Gene3D" id="2.20.70.10">
    <property type="match status" value="1"/>
</dbReference>
<dbReference type="SMART" id="SM00358">
    <property type="entry name" value="DSRM"/>
    <property type="match status" value="2"/>
</dbReference>
<dbReference type="EMBL" id="CAJFDI010000006">
    <property type="protein sequence ID" value="CAD5234841.1"/>
    <property type="molecule type" value="Genomic_DNA"/>
</dbReference>
<dbReference type="eggNOG" id="KOG4334">
    <property type="taxonomic scope" value="Eukaryota"/>
</dbReference>
<keyword evidence="1" id="KW-0694">RNA-binding</keyword>
<dbReference type="Pfam" id="PF00035">
    <property type="entry name" value="dsrm"/>
    <property type="match status" value="1"/>
</dbReference>
<dbReference type="Proteomes" id="UP000095284">
    <property type="component" value="Unplaced"/>
</dbReference>
<dbReference type="PROSITE" id="PS50137">
    <property type="entry name" value="DS_RBD"/>
    <property type="match status" value="2"/>
</dbReference>
<evidence type="ECO:0000313" key="5">
    <source>
        <dbReference type="Proteomes" id="UP000095284"/>
    </source>
</evidence>
<dbReference type="GO" id="GO:0031053">
    <property type="term" value="P:primary miRNA processing"/>
    <property type="evidence" value="ECO:0007669"/>
    <property type="project" value="InterPro"/>
</dbReference>
<dbReference type="WBParaSite" id="BXY_0321900.1">
    <property type="protein sequence ID" value="BXY_0321900.1"/>
    <property type="gene ID" value="BXY_0321900"/>
</dbReference>
<dbReference type="Gene3D" id="3.30.160.590">
    <property type="match status" value="1"/>
</dbReference>
<feature type="domain" description="DRBM" evidence="3">
    <location>
        <begin position="417"/>
        <end position="485"/>
    </location>
</feature>
<dbReference type="GO" id="GO:0070878">
    <property type="term" value="F:primary miRNA binding"/>
    <property type="evidence" value="ECO:0007669"/>
    <property type="project" value="TreeGrafter"/>
</dbReference>
<dbReference type="SUPFAM" id="SSF54768">
    <property type="entry name" value="dsRNA-binding domain-like"/>
    <property type="match status" value="2"/>
</dbReference>
<evidence type="ECO:0000313" key="4">
    <source>
        <dbReference type="EMBL" id="CAD5234841.1"/>
    </source>
</evidence>
<dbReference type="AlphaFoldDB" id="A0A1I7RR72"/>
<evidence type="ECO:0000259" key="3">
    <source>
        <dbReference type="PROSITE" id="PS50137"/>
    </source>
</evidence>
<dbReference type="PANTHER" id="PTHR13482:SF3">
    <property type="entry name" value="MICROPROCESSOR COMPLEX SUBUNIT DGCR8"/>
    <property type="match status" value="1"/>
</dbReference>
<dbReference type="InterPro" id="IPR014720">
    <property type="entry name" value="dsRBD_dom"/>
</dbReference>
<evidence type="ECO:0000313" key="7">
    <source>
        <dbReference type="WBParaSite" id="BXY_0321900.1"/>
    </source>
</evidence>
<evidence type="ECO:0000256" key="1">
    <source>
        <dbReference type="PROSITE-ProRule" id="PRU00266"/>
    </source>
</evidence>
<protein>
    <submittedName>
        <fullName evidence="4">(pine wood nematode) hypothetical protein</fullName>
    </submittedName>
</protein>
<organism evidence="5 7">
    <name type="scientific">Bursaphelenchus xylophilus</name>
    <name type="common">Pinewood nematode worm</name>
    <name type="synonym">Aphelenchoides xylophilus</name>
    <dbReference type="NCBI Taxonomy" id="6326"/>
    <lineage>
        <taxon>Eukaryota</taxon>
        <taxon>Metazoa</taxon>
        <taxon>Ecdysozoa</taxon>
        <taxon>Nematoda</taxon>
        <taxon>Chromadorea</taxon>
        <taxon>Rhabditida</taxon>
        <taxon>Tylenchina</taxon>
        <taxon>Tylenchomorpha</taxon>
        <taxon>Aphelenchoidea</taxon>
        <taxon>Aphelenchoididae</taxon>
        <taxon>Bursaphelenchus</taxon>
    </lineage>
</organism>
<dbReference type="GO" id="GO:0042802">
    <property type="term" value="F:identical protein binding"/>
    <property type="evidence" value="ECO:0007669"/>
    <property type="project" value="InterPro"/>
</dbReference>
<accession>A0A1I7RR72</accession>
<name>A0A1I7RR72_BURXY</name>
<feature type="compositionally biased region" description="Acidic residues" evidence="2">
    <location>
        <begin position="22"/>
        <end position="42"/>
    </location>
</feature>
<dbReference type="Proteomes" id="UP000659654">
    <property type="component" value="Unassembled WGS sequence"/>
</dbReference>
<dbReference type="PANTHER" id="PTHR13482">
    <property type="entry name" value="MICRORNA PROCESSOR COMPLEX SUBUNIT DGCR8"/>
    <property type="match status" value="1"/>
</dbReference>
<evidence type="ECO:0000256" key="2">
    <source>
        <dbReference type="SAM" id="MobiDB-lite"/>
    </source>
</evidence>
<reference evidence="7" key="1">
    <citation type="submission" date="2016-11" db="UniProtKB">
        <authorList>
            <consortium name="WormBaseParasite"/>
        </authorList>
    </citation>
    <scope>IDENTIFICATION</scope>
</reference>
<keyword evidence="6" id="KW-1185">Reference proteome</keyword>
<dbReference type="CDD" id="cd19868">
    <property type="entry name" value="DSRM_DGCR8_rpt2"/>
    <property type="match status" value="1"/>
</dbReference>
<gene>
    <name evidence="4" type="ORF">BXYJ_LOCUS14932</name>
</gene>
<dbReference type="Proteomes" id="UP000582659">
    <property type="component" value="Unassembled WGS sequence"/>
</dbReference>
<reference evidence="4" key="2">
    <citation type="submission" date="2020-09" db="EMBL/GenBank/DDBJ databases">
        <authorList>
            <person name="Kikuchi T."/>
        </authorList>
    </citation>
    <scope>NUCLEOTIDE SEQUENCE</scope>
    <source>
        <strain evidence="4">Ka4C1</strain>
    </source>
</reference>
<sequence length="597" mass="67993">MEPRSEGNTRNPIINATVSGDDGGDESMDQSLQQEDDGSPLLNDMEEELSDLEDLLEKDVDLQKYPEGASVRKKTVLEIRPNDFSHILPDGWIEITHDCGLPVYLHRKTRVCTFARPYFIGPNSVRKHLIPIPSIPCLNMKKQLEEIKTRDEKCPFRPTPKVEMVTVGDREQYLNGDELNDYAKSVFKFKTIDVVRFSKWSETRNFHRNRKRKLHEDAMPASGLNNDVKLITVPELNESAKPSQRTFCLNPINKTSVTILHEYVQKVLKSVVVYDFTELSSATNPYRCVSKLKQSNALQQIRQQKSIEAKLTLLKERYEKEMNLHSSEVIRSDPSEVGDETLLLGVGFGKSKKAAKMAAAEKVLLGLIPGLTFNNEHIAVNQEDGDPSQPEPAELFELLEITDTRVPDLCQKTGRPQPYMILQELVRRNVSLEDTRIEMTTEQKGHQRHQFTMKLGQDHTVSVTGGNKKDAKQRASQIMLQKLFPNAQNFSDILKLYDDMSFTLQKEAQKIKRQMSSNPEGREPEQRGCSEALGVQLREAMKMLDKKSSGDDPVICRPPVDHTAPALFKEECGQFGKLCERYRHLFKDNNLLESIIQ</sequence>
<dbReference type="FunFam" id="3.30.160.20:FF:000021">
    <property type="entry name" value="Microprocessor complex subunit DGCR8"/>
    <property type="match status" value="1"/>
</dbReference>
<dbReference type="GO" id="GO:0003725">
    <property type="term" value="F:double-stranded RNA binding"/>
    <property type="evidence" value="ECO:0007669"/>
    <property type="project" value="TreeGrafter"/>
</dbReference>
<dbReference type="Gene3D" id="3.30.160.20">
    <property type="match status" value="2"/>
</dbReference>
<dbReference type="OrthoDB" id="112668at2759"/>